<name>Q9HK66_THEAC</name>
<dbReference type="eggNOG" id="arCOG01786">
    <property type="taxonomic scope" value="Archaea"/>
</dbReference>
<organism evidence="2 3">
    <name type="scientific">Thermoplasma acidophilum (strain ATCC 25905 / DSM 1728 / JCM 9062 / NBRC 15155 / AMRC-C165)</name>
    <dbReference type="NCBI Taxonomy" id="273075"/>
    <lineage>
        <taxon>Archaea</taxon>
        <taxon>Methanobacteriati</taxon>
        <taxon>Thermoplasmatota</taxon>
        <taxon>Thermoplasmata</taxon>
        <taxon>Thermoplasmatales</taxon>
        <taxon>Thermoplasmataceae</taxon>
        <taxon>Thermoplasma</taxon>
    </lineage>
</organism>
<dbReference type="Pfam" id="PF08242">
    <property type="entry name" value="Methyltransf_12"/>
    <property type="match status" value="1"/>
</dbReference>
<dbReference type="EMBL" id="AL445065">
    <property type="protein sequence ID" value="CAC11873.1"/>
    <property type="molecule type" value="Genomic_DNA"/>
</dbReference>
<dbReference type="KEGG" id="tac:Ta0739"/>
<gene>
    <name evidence="2" type="ordered locus">Ta0739</name>
</gene>
<dbReference type="AlphaFoldDB" id="Q9HK66"/>
<dbReference type="CDD" id="cd02440">
    <property type="entry name" value="AdoMet_MTases"/>
    <property type="match status" value="1"/>
</dbReference>
<protein>
    <recommendedName>
        <fullName evidence="1">Methyltransferase type 12 domain-containing protein</fullName>
    </recommendedName>
</protein>
<evidence type="ECO:0000313" key="2">
    <source>
        <dbReference type="EMBL" id="CAC11873.1"/>
    </source>
</evidence>
<feature type="domain" description="Methyltransferase type 12" evidence="1">
    <location>
        <begin position="52"/>
        <end position="154"/>
    </location>
</feature>
<evidence type="ECO:0000313" key="3">
    <source>
        <dbReference type="Proteomes" id="UP000001024"/>
    </source>
</evidence>
<evidence type="ECO:0000259" key="1">
    <source>
        <dbReference type="Pfam" id="PF08242"/>
    </source>
</evidence>
<dbReference type="STRING" id="273075.gene:9571955"/>
<proteinExistence type="predicted"/>
<reference evidence="2 3" key="1">
    <citation type="journal article" date="2000" name="Nature">
        <title>The genome sequence of the thermoacidophilic scavenger Thermoplasma acidophilum.</title>
        <authorList>
            <person name="Ruepp A."/>
            <person name="Graml W."/>
            <person name="Santos-Martinez M.L."/>
            <person name="Koretke K.K."/>
            <person name="Volker C."/>
            <person name="Mewes H.W."/>
            <person name="Frishman D."/>
            <person name="Stocker S."/>
            <person name="Lupas A.N."/>
            <person name="Baumeister W."/>
        </authorList>
    </citation>
    <scope>NUCLEOTIDE SEQUENCE [LARGE SCALE GENOMIC DNA]</scope>
    <source>
        <strain evidence="3">ATCC 25905 / DSM 1728 / JCM 9062 / NBRC 15155 / AMRC-C165</strain>
    </source>
</reference>
<dbReference type="EnsemblBacteria" id="CAC11873">
    <property type="protein sequence ID" value="CAC11873"/>
    <property type="gene ID" value="CAC11873"/>
</dbReference>
<dbReference type="InParanoid" id="Q9HK66"/>
<dbReference type="Gene3D" id="3.40.50.150">
    <property type="entry name" value="Vaccinia Virus protein VP39"/>
    <property type="match status" value="1"/>
</dbReference>
<dbReference type="SUPFAM" id="SSF53335">
    <property type="entry name" value="S-adenosyl-L-methionine-dependent methyltransferases"/>
    <property type="match status" value="1"/>
</dbReference>
<dbReference type="DNASU" id="1456299"/>
<keyword evidence="3" id="KW-1185">Reference proteome</keyword>
<accession>Q9HK66</accession>
<dbReference type="InterPro" id="IPR013217">
    <property type="entry name" value="Methyltransf_12"/>
</dbReference>
<dbReference type="Proteomes" id="UP000001024">
    <property type="component" value="Chromosome"/>
</dbReference>
<dbReference type="InterPro" id="IPR029063">
    <property type="entry name" value="SAM-dependent_MTases_sf"/>
</dbReference>
<sequence>MNLGLCMADPDFGVYHHSSREESERLRYMARIMFTEAFGKIGIDQDADMNIIDVGCGLGFLTILCADYFKNSRITAIDTFSMGSLKDNSRERLIENLRLADVLDRVTVVEADITKPFNIEDKFDLAVSNLVFHNTGRQRFSVYRNVWNVLKCGSYFINADGFIRKNVASIFVDPFRADMSKISSMYEPEFAMEPKDQKRNAVWRYILVGLRSKCSDV</sequence>
<dbReference type="PaxDb" id="273075-Ta0739"/>
<dbReference type="HOGENOM" id="CLU_1369581_0_0_2"/>